<accession>A0ABY3MUV1</accession>
<evidence type="ECO:0000256" key="4">
    <source>
        <dbReference type="ARBA" id="ARBA00022833"/>
    </source>
</evidence>
<feature type="transmembrane region" description="Helical" evidence="7">
    <location>
        <begin position="46"/>
        <end position="69"/>
    </location>
</feature>
<dbReference type="PANTHER" id="PTHR34978">
    <property type="entry name" value="POSSIBLE SENSOR-TRANSDUCER PROTEIN BLAR"/>
    <property type="match status" value="1"/>
</dbReference>
<comment type="similarity">
    <text evidence="6">Belongs to the peptidase M48 family.</text>
</comment>
<dbReference type="RefSeq" id="WP_101342640.1">
    <property type="nucleotide sequence ID" value="NZ_PJAI02000015.1"/>
</dbReference>
<keyword evidence="1 6" id="KW-0645">Protease</keyword>
<keyword evidence="7" id="KW-1133">Transmembrane helix</keyword>
<keyword evidence="7" id="KW-0472">Membrane</keyword>
<sequence length="331" mass="37098">MFFTIAPYIEALLAFFTITLISSLISAFSYRYCYALIQHFSGASRAAAIFIYALLAPVVGLWSTTLLVFPSLSTLIIPEHCHDGVCSSHSPSVALHSVIGGGFAILSTLIIITLILTFYFNLQRYQQQLTTLDKLSNVVSDTNYKIIDNPTLVAWNAGLWRTKIFISQGLKSALTTDELNVVVAHEVCHGFQHDNLRKLILLWLSKVWLTNKAQLRYDFNLACEQACDLYAANEVSSSTQVINTIEKYAGLAKEPTITNSYAKQNTTQTNQKSAVHGYDGEEVRQRINFLNHPIKQSNKSITLMIVCGLLFSQVVIFTMIYHLGLDHFWLS</sequence>
<dbReference type="InterPro" id="IPR001915">
    <property type="entry name" value="Peptidase_M48"/>
</dbReference>
<feature type="transmembrane region" description="Helical" evidence="7">
    <location>
        <begin position="98"/>
        <end position="120"/>
    </location>
</feature>
<feature type="transmembrane region" description="Helical" evidence="7">
    <location>
        <begin position="301"/>
        <end position="323"/>
    </location>
</feature>
<dbReference type="CDD" id="cd07326">
    <property type="entry name" value="M56_BlaR1_MecR1_like"/>
    <property type="match status" value="1"/>
</dbReference>
<keyword evidence="2" id="KW-0479">Metal-binding</keyword>
<evidence type="ECO:0000256" key="3">
    <source>
        <dbReference type="ARBA" id="ARBA00022801"/>
    </source>
</evidence>
<keyword evidence="5 6" id="KW-0482">Metalloprotease</keyword>
<evidence type="ECO:0000256" key="1">
    <source>
        <dbReference type="ARBA" id="ARBA00022670"/>
    </source>
</evidence>
<feature type="domain" description="Peptidase M48" evidence="8">
    <location>
        <begin position="134"/>
        <end position="210"/>
    </location>
</feature>
<keyword evidence="4 6" id="KW-0862">Zinc</keyword>
<dbReference type="EMBL" id="PJAI02000015">
    <property type="protein sequence ID" value="TYK64993.1"/>
    <property type="molecule type" value="Genomic_DNA"/>
</dbReference>
<evidence type="ECO:0000256" key="2">
    <source>
        <dbReference type="ARBA" id="ARBA00022723"/>
    </source>
</evidence>
<dbReference type="PANTHER" id="PTHR34978:SF3">
    <property type="entry name" value="SLR0241 PROTEIN"/>
    <property type="match status" value="1"/>
</dbReference>
<reference evidence="9 10" key="1">
    <citation type="submission" date="2019-08" db="EMBL/GenBank/DDBJ databases">
        <title>Microbe sample from Colwellia echini.</title>
        <authorList>
            <person name="Christiansen L."/>
            <person name="Pathiraja D."/>
            <person name="Schultz-Johansen M."/>
            <person name="Choi I.-G."/>
            <person name="Stougaard P."/>
        </authorList>
    </citation>
    <scope>NUCLEOTIDE SEQUENCE [LARGE SCALE GENOMIC DNA]</scope>
    <source>
        <strain evidence="9 10">A3</strain>
    </source>
</reference>
<evidence type="ECO:0000313" key="9">
    <source>
        <dbReference type="EMBL" id="TYK64993.1"/>
    </source>
</evidence>
<name>A0ABY3MUV1_9GAMM</name>
<keyword evidence="10" id="KW-1185">Reference proteome</keyword>
<proteinExistence type="inferred from homology"/>
<gene>
    <name evidence="9" type="ORF">CWS31_012765</name>
</gene>
<evidence type="ECO:0000313" key="10">
    <source>
        <dbReference type="Proteomes" id="UP000815846"/>
    </source>
</evidence>
<feature type="transmembrane region" description="Helical" evidence="7">
    <location>
        <begin position="12"/>
        <end position="34"/>
    </location>
</feature>
<dbReference type="Pfam" id="PF01435">
    <property type="entry name" value="Peptidase_M48"/>
    <property type="match status" value="1"/>
</dbReference>
<dbReference type="Gene3D" id="3.30.2010.10">
    <property type="entry name" value="Metalloproteases ('zincins'), catalytic domain"/>
    <property type="match status" value="1"/>
</dbReference>
<comment type="cofactor">
    <cofactor evidence="6">
        <name>Zn(2+)</name>
        <dbReference type="ChEBI" id="CHEBI:29105"/>
    </cofactor>
    <text evidence="6">Binds 1 zinc ion per subunit.</text>
</comment>
<keyword evidence="7" id="KW-0812">Transmembrane</keyword>
<keyword evidence="3 6" id="KW-0378">Hydrolase</keyword>
<comment type="caution">
    <text evidence="9">The sequence shown here is derived from an EMBL/GenBank/DDBJ whole genome shotgun (WGS) entry which is preliminary data.</text>
</comment>
<evidence type="ECO:0000256" key="6">
    <source>
        <dbReference type="RuleBase" id="RU003983"/>
    </source>
</evidence>
<evidence type="ECO:0000256" key="7">
    <source>
        <dbReference type="SAM" id="Phobius"/>
    </source>
</evidence>
<protein>
    <submittedName>
        <fullName evidence="9">M56 family metallopeptidase</fullName>
    </submittedName>
</protein>
<dbReference type="InterPro" id="IPR052173">
    <property type="entry name" value="Beta-lactam_resp_regulator"/>
</dbReference>
<evidence type="ECO:0000259" key="8">
    <source>
        <dbReference type="Pfam" id="PF01435"/>
    </source>
</evidence>
<dbReference type="Proteomes" id="UP000815846">
    <property type="component" value="Unassembled WGS sequence"/>
</dbReference>
<organism evidence="9 10">
    <name type="scientific">Colwellia echini</name>
    <dbReference type="NCBI Taxonomy" id="1982103"/>
    <lineage>
        <taxon>Bacteria</taxon>
        <taxon>Pseudomonadati</taxon>
        <taxon>Pseudomonadota</taxon>
        <taxon>Gammaproteobacteria</taxon>
        <taxon>Alteromonadales</taxon>
        <taxon>Colwelliaceae</taxon>
        <taxon>Colwellia</taxon>
    </lineage>
</organism>
<evidence type="ECO:0000256" key="5">
    <source>
        <dbReference type="ARBA" id="ARBA00023049"/>
    </source>
</evidence>